<reference evidence="1 2" key="1">
    <citation type="submission" date="2016-08" db="EMBL/GenBank/DDBJ databases">
        <title>Complete genome sequence of Streptomyces agglomeratus strain 6-3-2, a novel anti-MRSA actinomycete isolated from Wuli of Tebit, China.</title>
        <authorList>
            <person name="Chen X."/>
        </authorList>
    </citation>
    <scope>NUCLEOTIDE SEQUENCE [LARGE SCALE GENOMIC DNA]</scope>
    <source>
        <strain evidence="1 2">6-3-2</strain>
    </source>
</reference>
<name>A0A1E5NZD0_9ACTN</name>
<protein>
    <recommendedName>
        <fullName evidence="3">HTH cro/C1-type domain-containing protein</fullName>
    </recommendedName>
</protein>
<dbReference type="Proteomes" id="UP000095759">
    <property type="component" value="Unassembled WGS sequence"/>
</dbReference>
<dbReference type="Pfam" id="PF13560">
    <property type="entry name" value="HTH_31"/>
    <property type="match status" value="1"/>
</dbReference>
<dbReference type="GO" id="GO:0003677">
    <property type="term" value="F:DNA binding"/>
    <property type="evidence" value="ECO:0007669"/>
    <property type="project" value="InterPro"/>
</dbReference>
<sequence length="137" mass="14754">MARPEKEIPVETPMEVAELAHELRALRRGSNLTYKDLSARSHYSAAALSTAASGNGVPKWEIVEAFVRGCGFTGDMGSWQRLYRNAVARLRLTLSRQRAGPPADAVIPAQLDGLLALVQHSMEAHQGDAVPRPAAGP</sequence>
<accession>A0A1E5NZD0</accession>
<keyword evidence="2" id="KW-1185">Reference proteome</keyword>
<dbReference type="InterPro" id="IPR010982">
    <property type="entry name" value="Lambda_DNA-bd_dom_sf"/>
</dbReference>
<evidence type="ECO:0000313" key="2">
    <source>
        <dbReference type="Proteomes" id="UP000095759"/>
    </source>
</evidence>
<dbReference type="AlphaFoldDB" id="A0A1E5NZD0"/>
<dbReference type="EMBL" id="MEHJ01000002">
    <property type="protein sequence ID" value="OEJ21676.1"/>
    <property type="molecule type" value="Genomic_DNA"/>
</dbReference>
<proteinExistence type="predicted"/>
<gene>
    <name evidence="1" type="ORF">AS594_39925</name>
</gene>
<dbReference type="SUPFAM" id="SSF47413">
    <property type="entry name" value="lambda repressor-like DNA-binding domains"/>
    <property type="match status" value="1"/>
</dbReference>
<comment type="caution">
    <text evidence="1">The sequence shown here is derived from an EMBL/GenBank/DDBJ whole genome shotgun (WGS) entry which is preliminary data.</text>
</comment>
<evidence type="ECO:0008006" key="3">
    <source>
        <dbReference type="Google" id="ProtNLM"/>
    </source>
</evidence>
<evidence type="ECO:0000313" key="1">
    <source>
        <dbReference type="EMBL" id="OEJ21676.1"/>
    </source>
</evidence>
<organism evidence="1 2">
    <name type="scientific">Streptomyces agglomeratus</name>
    <dbReference type="NCBI Taxonomy" id="285458"/>
    <lineage>
        <taxon>Bacteria</taxon>
        <taxon>Bacillati</taxon>
        <taxon>Actinomycetota</taxon>
        <taxon>Actinomycetes</taxon>
        <taxon>Kitasatosporales</taxon>
        <taxon>Streptomycetaceae</taxon>
        <taxon>Streptomyces</taxon>
    </lineage>
</organism>
<dbReference type="RefSeq" id="WP_069936301.1">
    <property type="nucleotide sequence ID" value="NZ_MEHJ01000002.1"/>
</dbReference>